<keyword evidence="2" id="KW-1185">Reference proteome</keyword>
<sequence>MSGLDVLAARLQDAEAIVLLRERTPVGETLLQRS</sequence>
<proteinExistence type="predicted"/>
<gene>
    <name evidence="1" type="ORF">J2739_002032</name>
</gene>
<evidence type="ECO:0000313" key="2">
    <source>
        <dbReference type="Proteomes" id="UP001184230"/>
    </source>
</evidence>
<comment type="caution">
    <text evidence="1">The sequence shown here is derived from an EMBL/GenBank/DDBJ whole genome shotgun (WGS) entry which is preliminary data.</text>
</comment>
<evidence type="ECO:0000313" key="1">
    <source>
        <dbReference type="EMBL" id="MDR6536259.1"/>
    </source>
</evidence>
<dbReference type="Proteomes" id="UP001184230">
    <property type="component" value="Unassembled WGS sequence"/>
</dbReference>
<reference evidence="1 2" key="1">
    <citation type="submission" date="2023-07" db="EMBL/GenBank/DDBJ databases">
        <title>Sorghum-associated microbial communities from plants grown in Nebraska, USA.</title>
        <authorList>
            <person name="Schachtman D."/>
        </authorList>
    </citation>
    <scope>NUCLEOTIDE SEQUENCE [LARGE SCALE GENOMIC DNA]</scope>
    <source>
        <strain evidence="1 2">DS1781</strain>
    </source>
</reference>
<dbReference type="EMBL" id="JAVDRF010000004">
    <property type="protein sequence ID" value="MDR6536259.1"/>
    <property type="molecule type" value="Genomic_DNA"/>
</dbReference>
<protein>
    <submittedName>
        <fullName evidence="1">Uncharacterized protein</fullName>
    </submittedName>
</protein>
<accession>A0ABU1NCS3</accession>
<dbReference type="Gene3D" id="3.40.50.720">
    <property type="entry name" value="NAD(P)-binding Rossmann-like Domain"/>
    <property type="match status" value="1"/>
</dbReference>
<name>A0ABU1NCS3_9BURK</name>
<organism evidence="1 2">
    <name type="scientific">Variovorax soli</name>
    <dbReference type="NCBI Taxonomy" id="376815"/>
    <lineage>
        <taxon>Bacteria</taxon>
        <taxon>Pseudomonadati</taxon>
        <taxon>Pseudomonadota</taxon>
        <taxon>Betaproteobacteria</taxon>
        <taxon>Burkholderiales</taxon>
        <taxon>Comamonadaceae</taxon>
        <taxon>Variovorax</taxon>
    </lineage>
</organism>